<protein>
    <submittedName>
        <fullName evidence="1">HEAT repeat domain-containing protein</fullName>
    </submittedName>
</protein>
<dbReference type="Pfam" id="PF13646">
    <property type="entry name" value="HEAT_2"/>
    <property type="match status" value="1"/>
</dbReference>
<accession>A0ABW2XV32</accession>
<organism evidence="1 2">
    <name type="scientific">Actinomadura fibrosa</name>
    <dbReference type="NCBI Taxonomy" id="111802"/>
    <lineage>
        <taxon>Bacteria</taxon>
        <taxon>Bacillati</taxon>
        <taxon>Actinomycetota</taxon>
        <taxon>Actinomycetes</taxon>
        <taxon>Streptosporangiales</taxon>
        <taxon>Thermomonosporaceae</taxon>
        <taxon>Actinomadura</taxon>
    </lineage>
</organism>
<dbReference type="SMART" id="SM00567">
    <property type="entry name" value="EZ_HEAT"/>
    <property type="match status" value="2"/>
</dbReference>
<sequence length="388" mass="40957">MDGDPLAGLDGIDWARHRHAYGSASDVPDLLRALRSADPDERDAALGELYTNIHHQGSRYDAAVPAVPFLLALAADPATPGREDLVYLLAALAVGLDESHLPGGVAIEEWRAEVGRLLDSGESERRAFEARHPWVDFEAARAMTVAELAAYDAVRAGLPVLRRLMRDPDAAIRTAAAYALGWFPEDAEESIPALQALLDAETVPAVTANALVSAGLLGGEVLLPRMREHLTGGDPLPRCAAAIALARSGVTDMPVIAELAAVCGSPPEPSGLTLAFLEGDLRAYAAASLAALDGAVPAEAVDAVLEGLSRTSETAAFPLASAALRLAFGAPNKALPPFGELTDVQKRAVRVLGDLSPETWQWVNLWEIVRAWGLPGDRDACRRYAGLG</sequence>
<dbReference type="SUPFAM" id="SSF48371">
    <property type="entry name" value="ARM repeat"/>
    <property type="match status" value="1"/>
</dbReference>
<dbReference type="Gene3D" id="1.25.10.10">
    <property type="entry name" value="Leucine-rich Repeat Variant"/>
    <property type="match status" value="1"/>
</dbReference>
<gene>
    <name evidence="1" type="ORF">ACFQZM_28210</name>
</gene>
<keyword evidence="2" id="KW-1185">Reference proteome</keyword>
<dbReference type="RefSeq" id="WP_131760793.1">
    <property type="nucleotide sequence ID" value="NZ_CAACUY010000130.1"/>
</dbReference>
<comment type="caution">
    <text evidence="1">The sequence shown here is derived from an EMBL/GenBank/DDBJ whole genome shotgun (WGS) entry which is preliminary data.</text>
</comment>
<dbReference type="Proteomes" id="UP001597063">
    <property type="component" value="Unassembled WGS sequence"/>
</dbReference>
<evidence type="ECO:0000313" key="1">
    <source>
        <dbReference type="EMBL" id="MFD0688410.1"/>
    </source>
</evidence>
<reference evidence="2" key="1">
    <citation type="journal article" date="2019" name="Int. J. Syst. Evol. Microbiol.">
        <title>The Global Catalogue of Microorganisms (GCM) 10K type strain sequencing project: providing services to taxonomists for standard genome sequencing and annotation.</title>
        <authorList>
            <consortium name="The Broad Institute Genomics Platform"/>
            <consortium name="The Broad Institute Genome Sequencing Center for Infectious Disease"/>
            <person name="Wu L."/>
            <person name="Ma J."/>
        </authorList>
    </citation>
    <scope>NUCLEOTIDE SEQUENCE [LARGE SCALE GENOMIC DNA]</scope>
    <source>
        <strain evidence="2">JCM 9371</strain>
    </source>
</reference>
<proteinExistence type="predicted"/>
<dbReference type="InterPro" id="IPR011989">
    <property type="entry name" value="ARM-like"/>
</dbReference>
<dbReference type="InterPro" id="IPR016024">
    <property type="entry name" value="ARM-type_fold"/>
</dbReference>
<evidence type="ECO:0000313" key="2">
    <source>
        <dbReference type="Proteomes" id="UP001597063"/>
    </source>
</evidence>
<name>A0ABW2XV32_9ACTN</name>
<dbReference type="InterPro" id="IPR004155">
    <property type="entry name" value="PBS_lyase_HEAT"/>
</dbReference>
<dbReference type="EMBL" id="JBHTGP010000013">
    <property type="protein sequence ID" value="MFD0688410.1"/>
    <property type="molecule type" value="Genomic_DNA"/>
</dbReference>